<dbReference type="PANTHER" id="PTHR32328:SF0">
    <property type="entry name" value="L-SERYL-TRNA(SEC) SELENIUM TRANSFERASE"/>
    <property type="match status" value="1"/>
</dbReference>
<sequence>MVTDLLRLLPSVDEVLREERVVRELEGQPRSVVVQAVREVLAKERRRLLAGVRPEDENKGKEFILEQTVLETLGAVRQSVRPNLRPVINATGVVLHTNMGRALLSERARQAVNDVASRYSNIELDLESGRRGSRYAHLEGLLKSLTGAEAVLVVNNNAAAVLLALSTLARDREVIVSRGQLVEIGGSFRVPEVMAQSGARLVEVGATNKTHPDDYRRAISPDTALLLHVHTSNYRIIGFTRETTISELVEIGRSSSLPVMSDLGSGFLFDLSGYGLPPEPTVREVVEAGPDVVTFSGDKLLGGPQAGIIIGRKELVERMKKNPLTRAVRIDKMTVAALEATLREYLDQDRAIREIPTLRMLTGTRDILQQRGSRLAELLREAAGKKAEICVEKGFSAVGGGAMPTAELPSVLVAIRPAQESAGELQIKLRRGDPAVMGRVQEDKLLLDVRTIGDAELQQLVEAVAVALGEGKG</sequence>
<evidence type="ECO:0000256" key="3">
    <source>
        <dbReference type="ARBA" id="ARBA00022679"/>
    </source>
</evidence>
<keyword evidence="3 8" id="KW-0808">Transferase</keyword>
<keyword evidence="2" id="KW-0963">Cytoplasm</keyword>
<keyword evidence="6" id="KW-0711">Selenium</keyword>
<dbReference type="InterPro" id="IPR015421">
    <property type="entry name" value="PyrdxlP-dep_Trfase_major"/>
</dbReference>
<dbReference type="NCBIfam" id="TIGR00474">
    <property type="entry name" value="selA"/>
    <property type="match status" value="1"/>
</dbReference>
<dbReference type="GO" id="GO:0001514">
    <property type="term" value="P:selenocysteine incorporation"/>
    <property type="evidence" value="ECO:0007669"/>
    <property type="project" value="InterPro"/>
</dbReference>
<dbReference type="InterPro" id="IPR018319">
    <property type="entry name" value="SelA-like"/>
</dbReference>
<evidence type="ECO:0000256" key="1">
    <source>
        <dbReference type="ARBA" id="ARBA00001933"/>
    </source>
</evidence>
<protein>
    <submittedName>
        <fullName evidence="8">Selenocysteine synthase</fullName>
        <ecNumber evidence="8">2.9.1.1</ecNumber>
    </submittedName>
</protein>
<dbReference type="InterPro" id="IPR004534">
    <property type="entry name" value="SelA_trans"/>
</dbReference>
<dbReference type="InterPro" id="IPR025862">
    <property type="entry name" value="SelA_trans_N_dom"/>
</dbReference>
<evidence type="ECO:0000256" key="5">
    <source>
        <dbReference type="ARBA" id="ARBA00022917"/>
    </source>
</evidence>
<dbReference type="HAMAP" id="MF_00423">
    <property type="entry name" value="SelA"/>
    <property type="match status" value="1"/>
</dbReference>
<dbReference type="EMBL" id="CAADRN010000164">
    <property type="protein sequence ID" value="VFU14235.1"/>
    <property type="molecule type" value="Genomic_DNA"/>
</dbReference>
<dbReference type="GO" id="GO:0004125">
    <property type="term" value="F:L-seryl-tRNA(Sec) selenium transferase activity"/>
    <property type="evidence" value="ECO:0007669"/>
    <property type="project" value="UniProtKB-EC"/>
</dbReference>
<dbReference type="AlphaFoldDB" id="A0A485LYX1"/>
<dbReference type="SUPFAM" id="SSF53383">
    <property type="entry name" value="PLP-dependent transferases"/>
    <property type="match status" value="1"/>
</dbReference>
<comment type="cofactor">
    <cofactor evidence="1">
        <name>pyridoxal 5'-phosphate</name>
        <dbReference type="ChEBI" id="CHEBI:597326"/>
    </cofactor>
</comment>
<dbReference type="Gene3D" id="3.90.1150.180">
    <property type="match status" value="1"/>
</dbReference>
<name>A0A485LYX1_9ZZZZ</name>
<evidence type="ECO:0000256" key="4">
    <source>
        <dbReference type="ARBA" id="ARBA00022898"/>
    </source>
</evidence>
<evidence type="ECO:0000256" key="6">
    <source>
        <dbReference type="ARBA" id="ARBA00023266"/>
    </source>
</evidence>
<evidence type="ECO:0000256" key="2">
    <source>
        <dbReference type="ARBA" id="ARBA00022490"/>
    </source>
</evidence>
<dbReference type="EC" id="2.9.1.1" evidence="8"/>
<evidence type="ECO:0000259" key="7">
    <source>
        <dbReference type="Pfam" id="PF12390"/>
    </source>
</evidence>
<keyword evidence="4" id="KW-0663">Pyridoxal phosphate</keyword>
<dbReference type="PANTHER" id="PTHR32328">
    <property type="entry name" value="L-SERYL-TRNA(SEC) SELENIUM TRANSFERASE"/>
    <property type="match status" value="1"/>
</dbReference>
<dbReference type="Pfam" id="PF12390">
    <property type="entry name" value="Se-cys_synth_N"/>
    <property type="match status" value="1"/>
</dbReference>
<keyword evidence="5" id="KW-0648">Protein biosynthesis</keyword>
<dbReference type="Gene3D" id="3.40.640.10">
    <property type="entry name" value="Type I PLP-dependent aspartate aminotransferase-like (Major domain)"/>
    <property type="match status" value="1"/>
</dbReference>
<feature type="domain" description="L-seryl-tRNA selenium transferase N-terminal" evidence="7">
    <location>
        <begin position="6"/>
        <end position="45"/>
    </location>
</feature>
<reference evidence="8" key="1">
    <citation type="submission" date="2019-03" db="EMBL/GenBank/DDBJ databases">
        <authorList>
            <person name="Hao L."/>
        </authorList>
    </citation>
    <scope>NUCLEOTIDE SEQUENCE</scope>
</reference>
<dbReference type="Pfam" id="PF03841">
    <property type="entry name" value="SelA"/>
    <property type="match status" value="1"/>
</dbReference>
<accession>A0A485LYX1</accession>
<dbReference type="GO" id="GO:0005737">
    <property type="term" value="C:cytoplasm"/>
    <property type="evidence" value="ECO:0007669"/>
    <property type="project" value="InterPro"/>
</dbReference>
<evidence type="ECO:0000313" key="8">
    <source>
        <dbReference type="EMBL" id="VFU14235.1"/>
    </source>
</evidence>
<proteinExistence type="inferred from homology"/>
<gene>
    <name evidence="8" type="primary">selA</name>
    <name evidence="8" type="ORF">SCFA_2460013</name>
</gene>
<dbReference type="InterPro" id="IPR015424">
    <property type="entry name" value="PyrdxlP-dep_Trfase"/>
</dbReference>
<organism evidence="8">
    <name type="scientific">anaerobic digester metagenome</name>
    <dbReference type="NCBI Taxonomy" id="1263854"/>
    <lineage>
        <taxon>unclassified sequences</taxon>
        <taxon>metagenomes</taxon>
        <taxon>ecological metagenomes</taxon>
    </lineage>
</organism>